<dbReference type="InterPro" id="IPR008454">
    <property type="entry name" value="Collagen-bd_Cna-like_B-typ_dom"/>
</dbReference>
<dbReference type="EMBL" id="AWSI01000023">
    <property type="protein sequence ID" value="ERH30786.1"/>
    <property type="molecule type" value="Genomic_DNA"/>
</dbReference>
<sequence>NNRDGVRPDKVTIHLLANGRKTDKTLELSEKMKWTGTFDKLFVNENGQPVKYTVSEDKVDKYTAEVTGDAKTGFTVTNTHTPAVTSVKVSKAWVDDNNRDGVRPDKVIVRLLANGKDSGHKLELTAGNKWTGSFTGLVTHRNGTPIEYTVFEDKVDKYTAEV</sequence>
<feature type="non-terminal residue" evidence="2">
    <location>
        <position position="162"/>
    </location>
</feature>
<dbReference type="RefSeq" id="WP_021618045.1">
    <property type="nucleotide sequence ID" value="NZ_KE952644.1"/>
</dbReference>
<protein>
    <recommendedName>
        <fullName evidence="1">CNA-B domain-containing protein</fullName>
    </recommendedName>
</protein>
<dbReference type="HOGENOM" id="CLU_025852_1_2_11"/>
<feature type="domain" description="CNA-B" evidence="1">
    <location>
        <begin position="87"/>
        <end position="162"/>
    </location>
</feature>
<gene>
    <name evidence="2" type="ORF">HMPREF9244_00915</name>
</gene>
<dbReference type="AlphaFoldDB" id="U1R9T9"/>
<dbReference type="SUPFAM" id="SSF49478">
    <property type="entry name" value="Cna protein B-type domain"/>
    <property type="match status" value="2"/>
</dbReference>
<dbReference type="Pfam" id="PF05738">
    <property type="entry name" value="Cna_B"/>
    <property type="match status" value="2"/>
</dbReference>
<organism evidence="2 3">
    <name type="scientific">Alloscardovia omnicolens F0580</name>
    <dbReference type="NCBI Taxonomy" id="1321816"/>
    <lineage>
        <taxon>Bacteria</taxon>
        <taxon>Bacillati</taxon>
        <taxon>Actinomycetota</taxon>
        <taxon>Actinomycetes</taxon>
        <taxon>Bifidobacteriales</taxon>
        <taxon>Bifidobacteriaceae</taxon>
        <taxon>Alloscardovia</taxon>
    </lineage>
</organism>
<dbReference type="Proteomes" id="UP000016519">
    <property type="component" value="Unassembled WGS sequence"/>
</dbReference>
<dbReference type="CDD" id="cd00222">
    <property type="entry name" value="CollagenBindB"/>
    <property type="match status" value="2"/>
</dbReference>
<proteinExistence type="predicted"/>
<comment type="caution">
    <text evidence="2">The sequence shown here is derived from an EMBL/GenBank/DDBJ whole genome shotgun (WGS) entry which is preliminary data.</text>
</comment>
<dbReference type="Gene3D" id="2.60.40.1140">
    <property type="entry name" value="Collagen-binding surface protein Cna, B-type domain"/>
    <property type="match status" value="2"/>
</dbReference>
<evidence type="ECO:0000313" key="2">
    <source>
        <dbReference type="EMBL" id="ERH30786.1"/>
    </source>
</evidence>
<evidence type="ECO:0000259" key="1">
    <source>
        <dbReference type="Pfam" id="PF05738"/>
    </source>
</evidence>
<evidence type="ECO:0000313" key="3">
    <source>
        <dbReference type="Proteomes" id="UP000016519"/>
    </source>
</evidence>
<reference evidence="2 3" key="1">
    <citation type="submission" date="2013-08" db="EMBL/GenBank/DDBJ databases">
        <authorList>
            <person name="Weinstock G."/>
            <person name="Sodergren E."/>
            <person name="Wylie T."/>
            <person name="Fulton L."/>
            <person name="Fulton R."/>
            <person name="Fronick C."/>
            <person name="O'Laughlin M."/>
            <person name="Godfrey J."/>
            <person name="Miner T."/>
            <person name="Herter B."/>
            <person name="Appelbaum E."/>
            <person name="Cordes M."/>
            <person name="Lek S."/>
            <person name="Wollam A."/>
            <person name="Pepin K.H."/>
            <person name="Palsikar V.B."/>
            <person name="Mitreva M."/>
            <person name="Wilson R.K."/>
        </authorList>
    </citation>
    <scope>NUCLEOTIDE SEQUENCE [LARGE SCALE GENOMIC DNA]</scope>
    <source>
        <strain evidence="2 3">F0580</strain>
    </source>
</reference>
<keyword evidence="3" id="KW-1185">Reference proteome</keyword>
<feature type="domain" description="CNA-B" evidence="1">
    <location>
        <begin position="1"/>
        <end position="79"/>
    </location>
</feature>
<feature type="non-terminal residue" evidence="2">
    <location>
        <position position="1"/>
    </location>
</feature>
<accession>U1R9T9</accession>
<name>U1R9T9_9BIFI</name>